<evidence type="ECO:0000313" key="2">
    <source>
        <dbReference type="Proteomes" id="UP000028582"/>
    </source>
</evidence>
<name>A0A080YWB9_PHYNI</name>
<accession>A0A080YWB9</accession>
<protein>
    <submittedName>
        <fullName evidence="1">Uncharacterized protein</fullName>
    </submittedName>
</protein>
<comment type="caution">
    <text evidence="1">The sequence shown here is derived from an EMBL/GenBank/DDBJ whole genome shotgun (WGS) entry which is preliminary data.</text>
</comment>
<dbReference type="Proteomes" id="UP000028582">
    <property type="component" value="Unassembled WGS sequence"/>
</dbReference>
<organism evidence="1 2">
    <name type="scientific">Phytophthora nicotianae P1976</name>
    <dbReference type="NCBI Taxonomy" id="1317066"/>
    <lineage>
        <taxon>Eukaryota</taxon>
        <taxon>Sar</taxon>
        <taxon>Stramenopiles</taxon>
        <taxon>Oomycota</taxon>
        <taxon>Peronosporomycetes</taxon>
        <taxon>Peronosporales</taxon>
        <taxon>Peronosporaceae</taxon>
        <taxon>Phytophthora</taxon>
    </lineage>
</organism>
<reference evidence="1 2" key="1">
    <citation type="submission" date="2013-11" db="EMBL/GenBank/DDBJ databases">
        <title>The Genome Sequence of Phytophthora parasitica P1976.</title>
        <authorList>
            <consortium name="The Broad Institute Genomics Platform"/>
            <person name="Russ C."/>
            <person name="Tyler B."/>
            <person name="Panabieres F."/>
            <person name="Shan W."/>
            <person name="Tripathy S."/>
            <person name="Grunwald N."/>
            <person name="Machado M."/>
            <person name="Johnson C.S."/>
            <person name="Walker B."/>
            <person name="Young S."/>
            <person name="Zeng Q."/>
            <person name="Gargeya S."/>
            <person name="Fitzgerald M."/>
            <person name="Haas B."/>
            <person name="Abouelleil A."/>
            <person name="Allen A.W."/>
            <person name="Alvarado L."/>
            <person name="Arachchi H.M."/>
            <person name="Berlin A.M."/>
            <person name="Chapman S.B."/>
            <person name="Gainer-Dewar J."/>
            <person name="Goldberg J."/>
            <person name="Griggs A."/>
            <person name="Gujja S."/>
            <person name="Hansen M."/>
            <person name="Howarth C."/>
            <person name="Imamovic A."/>
            <person name="Ireland A."/>
            <person name="Larimer J."/>
            <person name="McCowan C."/>
            <person name="Murphy C."/>
            <person name="Pearson M."/>
            <person name="Poon T.W."/>
            <person name="Priest M."/>
            <person name="Roberts A."/>
            <person name="Saif S."/>
            <person name="Shea T."/>
            <person name="Sisk P."/>
            <person name="Sykes S."/>
            <person name="Wortman J."/>
            <person name="Nusbaum C."/>
            <person name="Birren B."/>
        </authorList>
    </citation>
    <scope>NUCLEOTIDE SEQUENCE [LARGE SCALE GENOMIC DNA]</scope>
    <source>
        <strain evidence="1 2">P1976</strain>
    </source>
</reference>
<dbReference type="EMBL" id="ANJA01004930">
    <property type="protein sequence ID" value="ETO58680.1"/>
    <property type="molecule type" value="Genomic_DNA"/>
</dbReference>
<gene>
    <name evidence="1" type="ORF">F444_22940</name>
</gene>
<proteinExistence type="predicted"/>
<sequence length="61" mass="6687">MSIVDRFNMINAPALYAVEGAPSSCLKIGVWHQIFLRLNVVLAIGLKRAAPVSATFQTWLS</sequence>
<dbReference type="AlphaFoldDB" id="A0A080YWB9"/>
<evidence type="ECO:0000313" key="1">
    <source>
        <dbReference type="EMBL" id="ETO58680.1"/>
    </source>
</evidence>